<evidence type="ECO:0000259" key="7">
    <source>
        <dbReference type="PROSITE" id="PS51085"/>
    </source>
</evidence>
<accession>A0ABU1DJ21</accession>
<dbReference type="PROSITE" id="PS51085">
    <property type="entry name" value="2FE2S_FER_2"/>
    <property type="match status" value="1"/>
</dbReference>
<dbReference type="PROSITE" id="PS00197">
    <property type="entry name" value="2FE2S_FER_1"/>
    <property type="match status" value="1"/>
</dbReference>
<dbReference type="InterPro" id="IPR001041">
    <property type="entry name" value="2Fe-2S_ferredoxin-type"/>
</dbReference>
<evidence type="ECO:0000256" key="6">
    <source>
        <dbReference type="SAM" id="MobiDB-lite"/>
    </source>
</evidence>
<feature type="region of interest" description="Disordered" evidence="6">
    <location>
        <begin position="169"/>
        <end position="227"/>
    </location>
</feature>
<evidence type="ECO:0000256" key="2">
    <source>
        <dbReference type="ARBA" id="ARBA00022723"/>
    </source>
</evidence>
<dbReference type="InterPro" id="IPR002888">
    <property type="entry name" value="2Fe-2S-bd"/>
</dbReference>
<dbReference type="Pfam" id="PF00111">
    <property type="entry name" value="Fer2"/>
    <property type="match status" value="1"/>
</dbReference>
<evidence type="ECO:0000313" key="8">
    <source>
        <dbReference type="EMBL" id="MDR4308005.1"/>
    </source>
</evidence>
<name>A0ABU1DJ21_9HYPH</name>
<keyword evidence="3" id="KW-0560">Oxidoreductase</keyword>
<dbReference type="SUPFAM" id="SSF54292">
    <property type="entry name" value="2Fe-2S ferredoxin-like"/>
    <property type="match status" value="1"/>
</dbReference>
<evidence type="ECO:0000313" key="9">
    <source>
        <dbReference type="Proteomes" id="UP001181622"/>
    </source>
</evidence>
<dbReference type="CDD" id="cd00207">
    <property type="entry name" value="fer2"/>
    <property type="match status" value="1"/>
</dbReference>
<keyword evidence="2" id="KW-0479">Metal-binding</keyword>
<organism evidence="8 9">
    <name type="scientific">Chelatococcus sambhunathii</name>
    <dbReference type="NCBI Taxonomy" id="363953"/>
    <lineage>
        <taxon>Bacteria</taxon>
        <taxon>Pseudomonadati</taxon>
        <taxon>Pseudomonadota</taxon>
        <taxon>Alphaproteobacteria</taxon>
        <taxon>Hyphomicrobiales</taxon>
        <taxon>Chelatococcaceae</taxon>
        <taxon>Chelatococcus</taxon>
    </lineage>
</organism>
<proteinExistence type="predicted"/>
<comment type="caution">
    <text evidence="8">The sequence shown here is derived from an EMBL/GenBank/DDBJ whole genome shotgun (WGS) entry which is preliminary data.</text>
</comment>
<dbReference type="Gene3D" id="1.10.150.120">
    <property type="entry name" value="[2Fe-2S]-binding domain"/>
    <property type="match status" value="1"/>
</dbReference>
<dbReference type="Gene3D" id="3.10.20.30">
    <property type="match status" value="1"/>
</dbReference>
<keyword evidence="4" id="KW-0408">Iron</keyword>
<keyword evidence="1" id="KW-0001">2Fe-2S</keyword>
<evidence type="ECO:0000256" key="3">
    <source>
        <dbReference type="ARBA" id="ARBA00023002"/>
    </source>
</evidence>
<dbReference type="SUPFAM" id="SSF47741">
    <property type="entry name" value="CO dehydrogenase ISP C-domain like"/>
    <property type="match status" value="1"/>
</dbReference>
<keyword evidence="9" id="KW-1185">Reference proteome</keyword>
<dbReference type="InterPro" id="IPR036010">
    <property type="entry name" value="2Fe-2S_ferredoxin-like_sf"/>
</dbReference>
<evidence type="ECO:0000256" key="4">
    <source>
        <dbReference type="ARBA" id="ARBA00023004"/>
    </source>
</evidence>
<feature type="domain" description="2Fe-2S ferredoxin-type" evidence="7">
    <location>
        <begin position="13"/>
        <end position="89"/>
    </location>
</feature>
<gene>
    <name evidence="8" type="ORF">IHQ68_15390</name>
</gene>
<feature type="non-terminal residue" evidence="8">
    <location>
        <position position="227"/>
    </location>
</feature>
<evidence type="ECO:0000256" key="5">
    <source>
        <dbReference type="ARBA" id="ARBA00023014"/>
    </source>
</evidence>
<dbReference type="Pfam" id="PF01799">
    <property type="entry name" value="Fer2_2"/>
    <property type="match status" value="1"/>
</dbReference>
<dbReference type="PANTHER" id="PTHR44379">
    <property type="entry name" value="OXIDOREDUCTASE WITH IRON-SULFUR SUBUNIT"/>
    <property type="match status" value="1"/>
</dbReference>
<dbReference type="RefSeq" id="WP_309393384.1">
    <property type="nucleotide sequence ID" value="NZ_JADBEO010000037.1"/>
</dbReference>
<dbReference type="EMBL" id="JADBEO010000037">
    <property type="protein sequence ID" value="MDR4308005.1"/>
    <property type="molecule type" value="Genomic_DNA"/>
</dbReference>
<sequence>MNAPVRLRRDGATPVSLIVNGRTVEAEVEPRAHLADFLREDLNLTGAHLGCEHGVCGACTVLLDGEPARSCLTFAATCGGASVTTIEGLDEDELTGELRAAFNREHALQCGFCTPGMLVSARDLALRLPDADERRIRIGLAGNLCRCTGYLGIVRAIQSVITERRARGVAPTTGEARGIGPVGARSAFSDPSPCKGEGGPRASESRVGIPQDRAQTSAVELQARRSP</sequence>
<dbReference type="InterPro" id="IPR036884">
    <property type="entry name" value="2Fe-2S-bd_dom_sf"/>
</dbReference>
<reference evidence="8" key="1">
    <citation type="submission" date="2020-10" db="EMBL/GenBank/DDBJ databases">
        <authorList>
            <person name="Abbas A."/>
            <person name="Razzaq R."/>
            <person name="Waqas M."/>
            <person name="Abbas N."/>
            <person name="Nielsen T.K."/>
            <person name="Hansen L.H."/>
            <person name="Hussain S."/>
            <person name="Shahid M."/>
        </authorList>
    </citation>
    <scope>NUCLEOTIDE SEQUENCE</scope>
    <source>
        <strain evidence="8">S14</strain>
    </source>
</reference>
<dbReference type="PANTHER" id="PTHR44379:SF8">
    <property type="entry name" value="XANTHINE DEHYDROGENASE IRON-SULFUR-BINDING SUBUNIT XDHC-RELATED"/>
    <property type="match status" value="1"/>
</dbReference>
<protein>
    <submittedName>
        <fullName evidence="8">(2Fe-2S)-binding protein</fullName>
    </submittedName>
</protein>
<dbReference type="InterPro" id="IPR051452">
    <property type="entry name" value="Diverse_Oxidoreductases"/>
</dbReference>
<dbReference type="Proteomes" id="UP001181622">
    <property type="component" value="Unassembled WGS sequence"/>
</dbReference>
<dbReference type="InterPro" id="IPR012675">
    <property type="entry name" value="Beta-grasp_dom_sf"/>
</dbReference>
<evidence type="ECO:0000256" key="1">
    <source>
        <dbReference type="ARBA" id="ARBA00022714"/>
    </source>
</evidence>
<dbReference type="InterPro" id="IPR006058">
    <property type="entry name" value="2Fe2S_fd_BS"/>
</dbReference>
<keyword evidence="5" id="KW-0411">Iron-sulfur</keyword>